<evidence type="ECO:0000313" key="3">
    <source>
        <dbReference type="Proteomes" id="UP000332933"/>
    </source>
</evidence>
<sequence length="448" mass="51140">MIHDEDFMNQCGVWLRSTRPPLRTPRNFQTFLNNSVLPTLTGSLVCKVSESTARRWMIHAGYKYGSWKKDVFMDGHERSDVVEYRKYFCKSWLSLIDQMVSFSGPEMDVVEPPLDLSRQVVWVTHDESIFYANDDGGRVWTNKAHPDIPKKGRGRSIMVSDFLCPCHGRLYMPNGDAKQFVTEVLHVGKDQEGFWTSDHVIMQVVNKSLPAFTALHPGCVAFFTFDQSTNHAAFAADALRVSSMNLYPGGKKPPMRAGWFGTPRQTQSMVFPDDHVNPSLHGLPKGIKTVLIERDCWRDSFRLFCGASVDLPPAPAVLQCCARHCLACHDDFRAQKSVLEETVVAAGHTCLFFPKYHCELNPIESYWCFAKRFARTNCDYSWDGLVRCVPRSLQSVPLSSIRKFFRRCAHFIQAYSYGLDYNMSKYAHKQYKSHRRIPASIAQSNFGE</sequence>
<dbReference type="EMBL" id="CAADRA010006408">
    <property type="protein sequence ID" value="VFT95096.1"/>
    <property type="molecule type" value="Genomic_DNA"/>
</dbReference>
<accession>A0A485LA54</accession>
<protein>
    <submittedName>
        <fullName evidence="2">Aste57867_18360 protein</fullName>
    </submittedName>
</protein>
<evidence type="ECO:0000313" key="1">
    <source>
        <dbReference type="EMBL" id="KAF0690235.1"/>
    </source>
</evidence>
<proteinExistence type="predicted"/>
<keyword evidence="3" id="KW-1185">Reference proteome</keyword>
<dbReference type="PANTHER" id="PTHR35871">
    <property type="entry name" value="EXPRESSED PROTEIN"/>
    <property type="match status" value="1"/>
</dbReference>
<reference evidence="2 3" key="1">
    <citation type="submission" date="2019-03" db="EMBL/GenBank/DDBJ databases">
        <authorList>
            <person name="Gaulin E."/>
            <person name="Dumas B."/>
        </authorList>
    </citation>
    <scope>NUCLEOTIDE SEQUENCE [LARGE SCALE GENOMIC DNA]</scope>
    <source>
        <strain evidence="2">CBS 568.67</strain>
    </source>
</reference>
<dbReference type="EMBL" id="VJMH01006387">
    <property type="protein sequence ID" value="KAF0690235.1"/>
    <property type="molecule type" value="Genomic_DNA"/>
</dbReference>
<gene>
    <name evidence="2" type="primary">Aste57867_18360</name>
    <name evidence="1" type="ORF">As57867_018298</name>
    <name evidence="2" type="ORF">ASTE57867_18360</name>
</gene>
<organism evidence="2 3">
    <name type="scientific">Aphanomyces stellatus</name>
    <dbReference type="NCBI Taxonomy" id="120398"/>
    <lineage>
        <taxon>Eukaryota</taxon>
        <taxon>Sar</taxon>
        <taxon>Stramenopiles</taxon>
        <taxon>Oomycota</taxon>
        <taxon>Saprolegniomycetes</taxon>
        <taxon>Saprolegniales</taxon>
        <taxon>Verrucalvaceae</taxon>
        <taxon>Aphanomyces</taxon>
    </lineage>
</organism>
<dbReference type="AlphaFoldDB" id="A0A485LA54"/>
<evidence type="ECO:0000313" key="2">
    <source>
        <dbReference type="EMBL" id="VFT95096.1"/>
    </source>
</evidence>
<dbReference type="GO" id="GO:0003676">
    <property type="term" value="F:nucleic acid binding"/>
    <property type="evidence" value="ECO:0007669"/>
    <property type="project" value="InterPro"/>
</dbReference>
<name>A0A485LA54_9STRA</name>
<dbReference type="PANTHER" id="PTHR35871:SF1">
    <property type="entry name" value="CXC1-LIKE CYSTEINE CLUSTER ASSOCIATED WITH KDZ TRANSPOSASES DOMAIN-CONTAINING PROTEIN"/>
    <property type="match status" value="1"/>
</dbReference>
<dbReference type="OrthoDB" id="61851at2759"/>
<dbReference type="InterPro" id="IPR036397">
    <property type="entry name" value="RNaseH_sf"/>
</dbReference>
<reference evidence="1" key="2">
    <citation type="submission" date="2019-06" db="EMBL/GenBank/DDBJ databases">
        <title>Genomics analysis of Aphanomyces spp. identifies a new class of oomycete effector associated with host adaptation.</title>
        <authorList>
            <person name="Gaulin E."/>
        </authorList>
    </citation>
    <scope>NUCLEOTIDE SEQUENCE</scope>
    <source>
        <strain evidence="1">CBS 578.67</strain>
    </source>
</reference>
<dbReference type="Gene3D" id="3.30.420.10">
    <property type="entry name" value="Ribonuclease H-like superfamily/Ribonuclease H"/>
    <property type="match status" value="1"/>
</dbReference>
<dbReference type="Proteomes" id="UP000332933">
    <property type="component" value="Unassembled WGS sequence"/>
</dbReference>